<protein>
    <submittedName>
        <fullName evidence="2">Uncharacterized protein</fullName>
    </submittedName>
</protein>
<dbReference type="EMBL" id="BAAANY010000043">
    <property type="protein sequence ID" value="GAA1719461.1"/>
    <property type="molecule type" value="Genomic_DNA"/>
</dbReference>
<dbReference type="RefSeq" id="WP_279581517.1">
    <property type="nucleotide sequence ID" value="NZ_BAAANY010000043.1"/>
</dbReference>
<evidence type="ECO:0000256" key="1">
    <source>
        <dbReference type="SAM" id="SignalP"/>
    </source>
</evidence>
<organism evidence="2 3">
    <name type="scientific">Fodinicola feengrottensis</name>
    <dbReference type="NCBI Taxonomy" id="435914"/>
    <lineage>
        <taxon>Bacteria</taxon>
        <taxon>Bacillati</taxon>
        <taxon>Actinomycetota</taxon>
        <taxon>Actinomycetes</taxon>
        <taxon>Mycobacteriales</taxon>
        <taxon>Fodinicola</taxon>
    </lineage>
</organism>
<name>A0ABN2J7C6_9ACTN</name>
<accession>A0ABN2J7C6</accession>
<comment type="caution">
    <text evidence="2">The sequence shown here is derived from an EMBL/GenBank/DDBJ whole genome shotgun (WGS) entry which is preliminary data.</text>
</comment>
<dbReference type="Proteomes" id="UP001500618">
    <property type="component" value="Unassembled WGS sequence"/>
</dbReference>
<sequence length="93" mass="10014">MDEYVKTTLMKCICVGVLAGASVFGATEAAAAAVMPVSAFSPDNFAYVRGFSTLDLCNQYGVAHYNGYNNSWFCVQDTNPNNAPWALYAEQVA</sequence>
<keyword evidence="1" id="KW-0732">Signal</keyword>
<gene>
    <name evidence="2" type="ORF">GCM10009765_79780</name>
</gene>
<evidence type="ECO:0000313" key="2">
    <source>
        <dbReference type="EMBL" id="GAA1719461.1"/>
    </source>
</evidence>
<evidence type="ECO:0000313" key="3">
    <source>
        <dbReference type="Proteomes" id="UP001500618"/>
    </source>
</evidence>
<feature type="chain" id="PRO_5047479379" evidence="1">
    <location>
        <begin position="33"/>
        <end position="93"/>
    </location>
</feature>
<proteinExistence type="predicted"/>
<reference evidence="2 3" key="1">
    <citation type="journal article" date="2019" name="Int. J. Syst. Evol. Microbiol.">
        <title>The Global Catalogue of Microorganisms (GCM) 10K type strain sequencing project: providing services to taxonomists for standard genome sequencing and annotation.</title>
        <authorList>
            <consortium name="The Broad Institute Genomics Platform"/>
            <consortium name="The Broad Institute Genome Sequencing Center for Infectious Disease"/>
            <person name="Wu L."/>
            <person name="Ma J."/>
        </authorList>
    </citation>
    <scope>NUCLEOTIDE SEQUENCE [LARGE SCALE GENOMIC DNA]</scope>
    <source>
        <strain evidence="2 3">JCM 14718</strain>
    </source>
</reference>
<feature type="signal peptide" evidence="1">
    <location>
        <begin position="1"/>
        <end position="32"/>
    </location>
</feature>
<keyword evidence="3" id="KW-1185">Reference proteome</keyword>